<accession>G7YPX0</accession>
<dbReference type="EMBL" id="DF143949">
    <property type="protein sequence ID" value="GAA55001.1"/>
    <property type="molecule type" value="Genomic_DNA"/>
</dbReference>
<sequence>MRSKFVRVTRRGSSRTTLFRKARQAVAATGCFLCPTDECVHNVFGRVSEGDKLGSASQCCPPAVSPIPVISTLALEGHSPLRSLENLSVTIDNSPFCRKVAQCKSLRGSVRHIWSHKSYKIEAPASSSCVSLAASDAGRHLAVWCQHYLPKHLFLWLLRLNSPIRPIELGRMTPLLPLSASRSRSLALQDEVYSGVDHDPHAPLVLAQVDPFVHVVNFFGTAAVIWMWTPHGRLVAVDLWTVNYVHSF</sequence>
<dbReference type="Proteomes" id="UP000008909">
    <property type="component" value="Unassembled WGS sequence"/>
</dbReference>
<name>G7YPX0_CLOSI</name>
<evidence type="ECO:0000313" key="2">
    <source>
        <dbReference type="Proteomes" id="UP000008909"/>
    </source>
</evidence>
<protein>
    <submittedName>
        <fullName evidence="1">Uncharacterized protein</fullName>
    </submittedName>
</protein>
<dbReference type="AlphaFoldDB" id="G7YPX0"/>
<keyword evidence="2" id="KW-1185">Reference proteome</keyword>
<reference evidence="1" key="1">
    <citation type="journal article" date="2011" name="Genome Biol.">
        <title>The draft genome of the carcinogenic human liver fluke Clonorchis sinensis.</title>
        <authorList>
            <person name="Wang X."/>
            <person name="Chen W."/>
            <person name="Huang Y."/>
            <person name="Sun J."/>
            <person name="Men J."/>
            <person name="Liu H."/>
            <person name="Luo F."/>
            <person name="Guo L."/>
            <person name="Lv X."/>
            <person name="Deng C."/>
            <person name="Zhou C."/>
            <person name="Fan Y."/>
            <person name="Li X."/>
            <person name="Huang L."/>
            <person name="Hu Y."/>
            <person name="Liang C."/>
            <person name="Hu X."/>
            <person name="Xu J."/>
            <person name="Yu X."/>
        </authorList>
    </citation>
    <scope>NUCLEOTIDE SEQUENCE [LARGE SCALE GENOMIC DNA]</scope>
    <source>
        <strain evidence="1">Henan</strain>
    </source>
</reference>
<proteinExistence type="predicted"/>
<organism evidence="1 2">
    <name type="scientific">Clonorchis sinensis</name>
    <name type="common">Chinese liver fluke</name>
    <dbReference type="NCBI Taxonomy" id="79923"/>
    <lineage>
        <taxon>Eukaryota</taxon>
        <taxon>Metazoa</taxon>
        <taxon>Spiralia</taxon>
        <taxon>Lophotrochozoa</taxon>
        <taxon>Platyhelminthes</taxon>
        <taxon>Trematoda</taxon>
        <taxon>Digenea</taxon>
        <taxon>Opisthorchiida</taxon>
        <taxon>Opisthorchiata</taxon>
        <taxon>Opisthorchiidae</taxon>
        <taxon>Clonorchis</taxon>
    </lineage>
</organism>
<evidence type="ECO:0000313" key="1">
    <source>
        <dbReference type="EMBL" id="GAA55001.1"/>
    </source>
</evidence>
<gene>
    <name evidence="1" type="ORF">CLF_106335</name>
</gene>
<reference key="2">
    <citation type="submission" date="2011-10" db="EMBL/GenBank/DDBJ databases">
        <title>The genome and transcriptome sequence of Clonorchis sinensis provide insights into the carcinogenic liver fluke.</title>
        <authorList>
            <person name="Wang X."/>
            <person name="Huang Y."/>
            <person name="Chen W."/>
            <person name="Liu H."/>
            <person name="Guo L."/>
            <person name="Chen Y."/>
            <person name="Luo F."/>
            <person name="Zhou W."/>
            <person name="Sun J."/>
            <person name="Mao Q."/>
            <person name="Liang P."/>
            <person name="Zhou C."/>
            <person name="Tian Y."/>
            <person name="Men J."/>
            <person name="Lv X."/>
            <person name="Huang L."/>
            <person name="Zhou J."/>
            <person name="Hu Y."/>
            <person name="Li R."/>
            <person name="Zhang F."/>
            <person name="Lei H."/>
            <person name="Li X."/>
            <person name="Hu X."/>
            <person name="Liang C."/>
            <person name="Xu J."/>
            <person name="Wu Z."/>
            <person name="Yu X."/>
        </authorList>
    </citation>
    <scope>NUCLEOTIDE SEQUENCE</scope>
    <source>
        <strain>Henan</strain>
    </source>
</reference>